<sequence>MKTMAALAIAGLTIVVAAPASADRIGGSRAEIYSDSNSHYLDYKTDLSEARRELRKDLARADDPADRIDAWAEYRREVADARHDFRKEMAERGVIVRGRPSVSVEPY</sequence>
<feature type="chain" id="PRO_5012075690" evidence="1">
    <location>
        <begin position="23"/>
        <end position="107"/>
    </location>
</feature>
<comment type="caution">
    <text evidence="2">The sequence shown here is derived from an EMBL/GenBank/DDBJ whole genome shotgun (WGS) entry which is preliminary data.</text>
</comment>
<feature type="signal peptide" evidence="1">
    <location>
        <begin position="1"/>
        <end position="22"/>
    </location>
</feature>
<proteinExistence type="predicted"/>
<keyword evidence="3" id="KW-1185">Reference proteome</keyword>
<evidence type="ECO:0000256" key="1">
    <source>
        <dbReference type="SAM" id="SignalP"/>
    </source>
</evidence>
<reference evidence="2 3" key="1">
    <citation type="submission" date="2016-11" db="EMBL/GenBank/DDBJ databases">
        <title>Genome sequence of Sphingomonas jeddahensis G39.</title>
        <authorList>
            <person name="Poehlein A."/>
            <person name="Wuebbeler J.H."/>
            <person name="Steinbuechel A."/>
            <person name="Daniel R."/>
        </authorList>
    </citation>
    <scope>NUCLEOTIDE SEQUENCE [LARGE SCALE GENOMIC DNA]</scope>
    <source>
        <strain evidence="2 3">G39</strain>
    </source>
</reference>
<evidence type="ECO:0000313" key="2">
    <source>
        <dbReference type="EMBL" id="ONF95664.1"/>
    </source>
</evidence>
<organism evidence="2 3">
    <name type="scientific">Sphingomonas jeddahensis</name>
    <dbReference type="NCBI Taxonomy" id="1915074"/>
    <lineage>
        <taxon>Bacteria</taxon>
        <taxon>Pseudomonadati</taxon>
        <taxon>Pseudomonadota</taxon>
        <taxon>Alphaproteobacteria</taxon>
        <taxon>Sphingomonadales</taxon>
        <taxon>Sphingomonadaceae</taxon>
        <taxon>Sphingomonas</taxon>
    </lineage>
</organism>
<dbReference type="AlphaFoldDB" id="A0A1V2EU49"/>
<gene>
    <name evidence="2" type="ORF">SPHI_21010</name>
</gene>
<keyword evidence="1" id="KW-0732">Signal</keyword>
<accession>A0A1V2EU49</accession>
<name>A0A1V2EU49_9SPHN</name>
<dbReference type="Proteomes" id="UP000188729">
    <property type="component" value="Unassembled WGS sequence"/>
</dbReference>
<dbReference type="EMBL" id="MPSB01000009">
    <property type="protein sequence ID" value="ONF95664.1"/>
    <property type="molecule type" value="Genomic_DNA"/>
</dbReference>
<evidence type="ECO:0000313" key="3">
    <source>
        <dbReference type="Proteomes" id="UP000188729"/>
    </source>
</evidence>
<protein>
    <submittedName>
        <fullName evidence="2">Uncharacterized protein</fullName>
    </submittedName>
</protein>